<feature type="transmembrane region" description="Helical" evidence="5">
    <location>
        <begin position="73"/>
        <end position="97"/>
    </location>
</feature>
<keyword evidence="2 5" id="KW-0812">Transmembrane</keyword>
<name>A0A9Q1HKC7_HOLLE</name>
<keyword evidence="3 5" id="KW-1133">Transmembrane helix</keyword>
<feature type="transmembrane region" description="Helical" evidence="5">
    <location>
        <begin position="194"/>
        <end position="218"/>
    </location>
</feature>
<sequence>MDTYFNIIRKYSGVIFSVSYGIILATQLSLGKLLVASHVHPTQIVFFRCLIHLFCIAPSTFQHETVAFTAYDTTVYFLCALTGSFSWIFTAYTFLYLEVGDSTGIELGATVVFTAIMAHVCLSEYVDKFDVIILVVDVAGIILISKPAFLFGGMEHYEQNHLKAVLMVSVSALFSSLWPMFVKNLSKMEKLYFMLLNFLHGAIGVPLTLLCSLFLQPWFTSSSAIIWTLTLLFSVVCLIQTAVQASALHLTDAKTVAVSSTISTVLTYVIQLTAFGAAFDWVVISGAFLIAVTVICSQCRTGL</sequence>
<keyword evidence="4 5" id="KW-0472">Membrane</keyword>
<feature type="transmembrane region" description="Helical" evidence="5">
    <location>
        <begin position="12"/>
        <end position="30"/>
    </location>
</feature>
<organism evidence="7 8">
    <name type="scientific">Holothuria leucospilota</name>
    <name type="common">Black long sea cucumber</name>
    <name type="synonym">Mertensiothuria leucospilota</name>
    <dbReference type="NCBI Taxonomy" id="206669"/>
    <lineage>
        <taxon>Eukaryota</taxon>
        <taxon>Metazoa</taxon>
        <taxon>Echinodermata</taxon>
        <taxon>Eleutherozoa</taxon>
        <taxon>Echinozoa</taxon>
        <taxon>Holothuroidea</taxon>
        <taxon>Aspidochirotacea</taxon>
        <taxon>Aspidochirotida</taxon>
        <taxon>Holothuriidae</taxon>
        <taxon>Holothuria</taxon>
    </lineage>
</organism>
<feature type="transmembrane region" description="Helical" evidence="5">
    <location>
        <begin position="42"/>
        <end position="61"/>
    </location>
</feature>
<feature type="domain" description="EamA" evidence="6">
    <location>
        <begin position="12"/>
        <end position="145"/>
    </location>
</feature>
<dbReference type="PANTHER" id="PTHR22911:SF6">
    <property type="entry name" value="SOLUTE CARRIER FAMILY 35 MEMBER G1"/>
    <property type="match status" value="1"/>
</dbReference>
<evidence type="ECO:0000256" key="1">
    <source>
        <dbReference type="ARBA" id="ARBA00004141"/>
    </source>
</evidence>
<feature type="transmembrane region" description="Helical" evidence="5">
    <location>
        <begin position="281"/>
        <end position="299"/>
    </location>
</feature>
<accession>A0A9Q1HKC7</accession>
<evidence type="ECO:0000256" key="3">
    <source>
        <dbReference type="ARBA" id="ARBA00022989"/>
    </source>
</evidence>
<dbReference type="Pfam" id="PF00892">
    <property type="entry name" value="EamA"/>
    <property type="match status" value="1"/>
</dbReference>
<dbReference type="Proteomes" id="UP001152320">
    <property type="component" value="Chromosome 1"/>
</dbReference>
<dbReference type="EMBL" id="JAIZAY010000001">
    <property type="protein sequence ID" value="KAJ8050444.1"/>
    <property type="molecule type" value="Genomic_DNA"/>
</dbReference>
<dbReference type="GO" id="GO:0016020">
    <property type="term" value="C:membrane"/>
    <property type="evidence" value="ECO:0007669"/>
    <property type="project" value="UniProtKB-SubCell"/>
</dbReference>
<evidence type="ECO:0000256" key="4">
    <source>
        <dbReference type="ARBA" id="ARBA00023136"/>
    </source>
</evidence>
<dbReference type="SUPFAM" id="SSF103481">
    <property type="entry name" value="Multidrug resistance efflux transporter EmrE"/>
    <property type="match status" value="1"/>
</dbReference>
<evidence type="ECO:0000313" key="8">
    <source>
        <dbReference type="Proteomes" id="UP001152320"/>
    </source>
</evidence>
<comment type="subcellular location">
    <subcellularLocation>
        <location evidence="1">Membrane</location>
        <topology evidence="1">Multi-pass membrane protein</topology>
    </subcellularLocation>
</comment>
<feature type="transmembrane region" description="Helical" evidence="5">
    <location>
        <begin position="224"/>
        <end position="243"/>
    </location>
</feature>
<proteinExistence type="predicted"/>
<dbReference type="InterPro" id="IPR037185">
    <property type="entry name" value="EmrE-like"/>
</dbReference>
<gene>
    <name evidence="7" type="ORF">HOLleu_03653</name>
</gene>
<protein>
    <submittedName>
        <fullName evidence="7">Solute carrier family 35 member G1</fullName>
    </submittedName>
</protein>
<evidence type="ECO:0000313" key="7">
    <source>
        <dbReference type="EMBL" id="KAJ8050444.1"/>
    </source>
</evidence>
<dbReference type="OrthoDB" id="306876at2759"/>
<dbReference type="AlphaFoldDB" id="A0A9Q1HKC7"/>
<evidence type="ECO:0000256" key="5">
    <source>
        <dbReference type="SAM" id="Phobius"/>
    </source>
</evidence>
<evidence type="ECO:0000259" key="6">
    <source>
        <dbReference type="Pfam" id="PF00892"/>
    </source>
</evidence>
<reference evidence="7" key="1">
    <citation type="submission" date="2021-10" db="EMBL/GenBank/DDBJ databases">
        <title>Tropical sea cucumber genome reveals ecological adaptation and Cuvierian tubules defense mechanism.</title>
        <authorList>
            <person name="Chen T."/>
        </authorList>
    </citation>
    <scope>NUCLEOTIDE SEQUENCE</scope>
    <source>
        <strain evidence="7">Nanhai2018</strain>
        <tissue evidence="7">Muscle</tissue>
    </source>
</reference>
<feature type="transmembrane region" description="Helical" evidence="5">
    <location>
        <begin position="164"/>
        <end position="182"/>
    </location>
</feature>
<comment type="caution">
    <text evidence="7">The sequence shown here is derived from an EMBL/GenBank/DDBJ whole genome shotgun (WGS) entry which is preliminary data.</text>
</comment>
<dbReference type="PANTHER" id="PTHR22911">
    <property type="entry name" value="ACYL-MALONYL CONDENSING ENZYME-RELATED"/>
    <property type="match status" value="1"/>
</dbReference>
<dbReference type="InterPro" id="IPR000620">
    <property type="entry name" value="EamA_dom"/>
</dbReference>
<evidence type="ECO:0000256" key="2">
    <source>
        <dbReference type="ARBA" id="ARBA00022692"/>
    </source>
</evidence>
<keyword evidence="8" id="KW-1185">Reference proteome</keyword>
<feature type="transmembrane region" description="Helical" evidence="5">
    <location>
        <begin position="129"/>
        <end position="152"/>
    </location>
</feature>